<keyword evidence="2" id="KW-1133">Transmembrane helix</keyword>
<feature type="transmembrane region" description="Helical" evidence="2">
    <location>
        <begin position="208"/>
        <end position="233"/>
    </location>
</feature>
<feature type="transmembrane region" description="Helical" evidence="2">
    <location>
        <begin position="239"/>
        <end position="265"/>
    </location>
</feature>
<accession>A0AAV3SID9</accession>
<dbReference type="GeneID" id="71761835"/>
<dbReference type="Proteomes" id="UP000830542">
    <property type="component" value="Chromosome"/>
</dbReference>
<dbReference type="KEGG" id="hdo:MUK72_08265"/>
<proteinExistence type="predicted"/>
<dbReference type="AlphaFoldDB" id="A0AAV3SID9"/>
<feature type="domain" description="DUF7847" evidence="3">
    <location>
        <begin position="4"/>
        <end position="271"/>
    </location>
</feature>
<keyword evidence="2" id="KW-0472">Membrane</keyword>
<dbReference type="EMBL" id="BAAADN010000030">
    <property type="protein sequence ID" value="GAA0463893.1"/>
    <property type="molecule type" value="Genomic_DNA"/>
</dbReference>
<feature type="compositionally biased region" description="Low complexity" evidence="1">
    <location>
        <begin position="67"/>
        <end position="79"/>
    </location>
</feature>
<feature type="region of interest" description="Disordered" evidence="1">
    <location>
        <begin position="57"/>
        <end position="79"/>
    </location>
</feature>
<reference evidence="4" key="3">
    <citation type="submission" date="2023-12" db="EMBL/GenBank/DDBJ databases">
        <authorList>
            <person name="Sun Q."/>
            <person name="Inoue M."/>
        </authorList>
    </citation>
    <scope>NUCLEOTIDE SEQUENCE</scope>
    <source>
        <strain evidence="4">JCM 12289</strain>
    </source>
</reference>
<evidence type="ECO:0000313" key="6">
    <source>
        <dbReference type="Proteomes" id="UP000830542"/>
    </source>
</evidence>
<sequence length="287" mass="29892">MTLDIDVAIRRGFSRTFNRNGLLLIGAFLIFGLVSAVLVQTASLQLVERLNDLAAQTPTPGPGAGSGASTPPTTTGDPAGTQPLALPIPLIVAAPLAALTPFIGEVLRIIAVRTLVSEHTESIPRAFARENIVWATLNGFFGGIVVWFIVTIGGIVGLIGLLIGGPLVAAFFATSFFFVRQEIAVENKNFIDALTDSWRLTSGHRIGLFALAVVIWLIGLVVSIPGTAIGFLAGAGSPGLATIAVTIVSVALGSVTTVFGIAVAARAYDQLRAERDAPDERESTPTP</sequence>
<keyword evidence="6" id="KW-1185">Reference proteome</keyword>
<keyword evidence="2" id="KW-0812">Transmembrane</keyword>
<reference evidence="4" key="1">
    <citation type="journal article" date="2014" name="Int. J. Syst. Evol. Microbiol.">
        <title>Complete genome sequence of Corynebacterium casei LMG S-19264T (=DSM 44701T), isolated from a smear-ripened cheese.</title>
        <authorList>
            <consortium name="US DOE Joint Genome Institute (JGI-PGF)"/>
            <person name="Walter F."/>
            <person name="Albersmeier A."/>
            <person name="Kalinowski J."/>
            <person name="Ruckert C."/>
        </authorList>
    </citation>
    <scope>NUCLEOTIDE SEQUENCE</scope>
    <source>
        <strain evidence="4">JCM 12289</strain>
    </source>
</reference>
<dbReference type="EMBL" id="CP095005">
    <property type="protein sequence ID" value="UOO93965.1"/>
    <property type="molecule type" value="Genomic_DNA"/>
</dbReference>
<feature type="transmembrane region" description="Helical" evidence="2">
    <location>
        <begin position="88"/>
        <end position="111"/>
    </location>
</feature>
<reference evidence="5" key="2">
    <citation type="submission" date="2022-04" db="EMBL/GenBank/DDBJ databases">
        <title>Sequencing and genomic assembly of Halococcus dombrowskii.</title>
        <authorList>
            <person name="Lim S.W."/>
            <person name="MacLea K.S."/>
        </authorList>
    </citation>
    <scope>NUCLEOTIDE SEQUENCE</scope>
    <source>
        <strain evidence="5">H4</strain>
    </source>
</reference>
<protein>
    <recommendedName>
        <fullName evidence="3">DUF7847 domain-containing protein</fullName>
    </recommendedName>
</protein>
<dbReference type="Pfam" id="PF25231">
    <property type="entry name" value="DUF7847"/>
    <property type="match status" value="1"/>
</dbReference>
<feature type="transmembrane region" description="Helical" evidence="2">
    <location>
        <begin position="156"/>
        <end position="179"/>
    </location>
</feature>
<name>A0AAV3SID9_HALDO</name>
<evidence type="ECO:0000313" key="4">
    <source>
        <dbReference type="EMBL" id="GAA0463893.1"/>
    </source>
</evidence>
<dbReference type="InterPro" id="IPR057169">
    <property type="entry name" value="DUF7847"/>
</dbReference>
<evidence type="ECO:0000313" key="5">
    <source>
        <dbReference type="EMBL" id="UOO93965.1"/>
    </source>
</evidence>
<feature type="transmembrane region" description="Helical" evidence="2">
    <location>
        <begin position="132"/>
        <end position="150"/>
    </location>
</feature>
<dbReference type="RefSeq" id="WP_244698769.1">
    <property type="nucleotide sequence ID" value="NZ_BAAADN010000030.1"/>
</dbReference>
<gene>
    <name evidence="4" type="ORF">GCM10008985_20910</name>
    <name evidence="5" type="ORF">MUK72_08265</name>
</gene>
<evidence type="ECO:0000256" key="2">
    <source>
        <dbReference type="SAM" id="Phobius"/>
    </source>
</evidence>
<evidence type="ECO:0000259" key="3">
    <source>
        <dbReference type="Pfam" id="PF25231"/>
    </source>
</evidence>
<organism evidence="4 7">
    <name type="scientific">Halococcus dombrowskii</name>
    <dbReference type="NCBI Taxonomy" id="179637"/>
    <lineage>
        <taxon>Archaea</taxon>
        <taxon>Methanobacteriati</taxon>
        <taxon>Methanobacteriota</taxon>
        <taxon>Stenosarchaea group</taxon>
        <taxon>Halobacteria</taxon>
        <taxon>Halobacteriales</taxon>
        <taxon>Halococcaceae</taxon>
        <taxon>Halococcus</taxon>
    </lineage>
</organism>
<evidence type="ECO:0000313" key="7">
    <source>
        <dbReference type="Proteomes" id="UP001500962"/>
    </source>
</evidence>
<feature type="transmembrane region" description="Helical" evidence="2">
    <location>
        <begin position="21"/>
        <end position="42"/>
    </location>
</feature>
<dbReference type="Proteomes" id="UP001500962">
    <property type="component" value="Unassembled WGS sequence"/>
</dbReference>
<evidence type="ECO:0000256" key="1">
    <source>
        <dbReference type="SAM" id="MobiDB-lite"/>
    </source>
</evidence>